<keyword evidence="2" id="KW-1185">Reference proteome</keyword>
<dbReference type="KEGG" id="ddb:E7747_03650"/>
<proteinExistence type="predicted"/>
<sequence length="83" mass="8810">MDKQAISLTCFIFLSLVGSICAMLPSGGADVSLSRGRSAYMAKNQTNAIKDSVASGLHGVSGNMPDVFNASLNFDFKAEQRHL</sequence>
<accession>A0A4P7W125</accession>
<evidence type="ECO:0000313" key="1">
    <source>
        <dbReference type="EMBL" id="QCD41477.1"/>
    </source>
</evidence>
<gene>
    <name evidence="1" type="ORF">E7747_03650</name>
</gene>
<reference evidence="2" key="1">
    <citation type="submission" date="2019-02" db="EMBL/GenBank/DDBJ databases">
        <title>Isolation and identification of novel species under the genus Muribaculum.</title>
        <authorList>
            <person name="Miyake S."/>
            <person name="Ding Y."/>
            <person name="Low A."/>
            <person name="Soh M."/>
            <person name="Seedorf H."/>
        </authorList>
    </citation>
    <scope>NUCLEOTIDE SEQUENCE [LARGE SCALE GENOMIC DNA]</scope>
    <source>
        <strain evidence="2">H5</strain>
    </source>
</reference>
<dbReference type="AlphaFoldDB" id="A0A4P7W125"/>
<dbReference type="EMBL" id="CP039396">
    <property type="protein sequence ID" value="QCD41477.1"/>
    <property type="molecule type" value="Genomic_DNA"/>
</dbReference>
<protein>
    <submittedName>
        <fullName evidence="1">Uncharacterized protein</fullName>
    </submittedName>
</protein>
<organism evidence="1 2">
    <name type="scientific">Duncaniella dubosii</name>
    <dbReference type="NCBI Taxonomy" id="2518971"/>
    <lineage>
        <taxon>Bacteria</taxon>
        <taxon>Pseudomonadati</taxon>
        <taxon>Bacteroidota</taxon>
        <taxon>Bacteroidia</taxon>
        <taxon>Bacteroidales</taxon>
        <taxon>Muribaculaceae</taxon>
        <taxon>Duncaniella</taxon>
    </lineage>
</organism>
<dbReference type="RefSeq" id="WP_136414167.1">
    <property type="nucleotide sequence ID" value="NZ_CAXHQF010000009.1"/>
</dbReference>
<name>A0A4P7W125_9BACT</name>
<dbReference type="Proteomes" id="UP000297149">
    <property type="component" value="Chromosome"/>
</dbReference>
<evidence type="ECO:0000313" key="2">
    <source>
        <dbReference type="Proteomes" id="UP000297149"/>
    </source>
</evidence>